<sequence length="330" mass="37204">MPKYFATILLSLALLSCSDPPTEIHVGTTPFFGETAFYIAQSKGFFEDQGLKVISHSNSAGKESLEELFKGTLDIAHVAELPIVYALAGSEEYKTGEDIDLKIFANMIHVNNIQKIIARKSSDIKNPKDLINKNIGFYEGTTSEFFLDTFLLEHNIEDSLITKVNINVAEQLNTLKEGKVDAVVSWEPHASKMLVEMGNKVHALDTMIDHSTLWLAVTSASYTNQSPETLETYLHAIKKAQRYIQNNPQEAQKILANKTNTSQKVIQKIWGSITYDLSLGEQMLILLEDQHRWLRNNELVKKRSKPISIKDAIYLEAMERVHPQGISIIR</sequence>
<dbReference type="CDD" id="cd01008">
    <property type="entry name" value="PBP2_NrtA_SsuA_CpmA_like"/>
    <property type="match status" value="1"/>
</dbReference>
<dbReference type="GO" id="GO:0042597">
    <property type="term" value="C:periplasmic space"/>
    <property type="evidence" value="ECO:0007669"/>
    <property type="project" value="UniProtKB-SubCell"/>
</dbReference>
<dbReference type="InterPro" id="IPR001638">
    <property type="entry name" value="Solute-binding_3/MltF_N"/>
</dbReference>
<dbReference type="Gene3D" id="3.40.190.10">
    <property type="entry name" value="Periplasmic binding protein-like II"/>
    <property type="match status" value="2"/>
</dbReference>
<evidence type="ECO:0000313" key="6">
    <source>
        <dbReference type="Proteomes" id="UP000218831"/>
    </source>
</evidence>
<dbReference type="OrthoDB" id="9815602at2"/>
<evidence type="ECO:0000313" key="5">
    <source>
        <dbReference type="EMBL" id="PAU95801.1"/>
    </source>
</evidence>
<dbReference type="AlphaFoldDB" id="A0A2A2GE51"/>
<dbReference type="PANTHER" id="PTHR30024:SF47">
    <property type="entry name" value="TAURINE-BINDING PERIPLASMIC PROTEIN"/>
    <property type="match status" value="1"/>
</dbReference>
<dbReference type="PROSITE" id="PS51257">
    <property type="entry name" value="PROKAR_LIPOPROTEIN"/>
    <property type="match status" value="1"/>
</dbReference>
<keyword evidence="6" id="KW-1185">Reference proteome</keyword>
<protein>
    <recommendedName>
        <fullName evidence="4">Solute-binding protein family 3/N-terminal domain-containing protein</fullName>
    </recommendedName>
</protein>
<evidence type="ECO:0000256" key="2">
    <source>
        <dbReference type="ARBA" id="ARBA00010742"/>
    </source>
</evidence>
<dbReference type="SMART" id="SM00062">
    <property type="entry name" value="PBPb"/>
    <property type="match status" value="1"/>
</dbReference>
<comment type="similarity">
    <text evidence="2">Belongs to the bacterial solute-binding protein SsuA/TauA family.</text>
</comment>
<evidence type="ECO:0000256" key="3">
    <source>
        <dbReference type="ARBA" id="ARBA00022729"/>
    </source>
</evidence>
<keyword evidence="3" id="KW-0732">Signal</keyword>
<proteinExistence type="inferred from homology"/>
<evidence type="ECO:0000259" key="4">
    <source>
        <dbReference type="SMART" id="SM00062"/>
    </source>
</evidence>
<dbReference type="InterPro" id="IPR015168">
    <property type="entry name" value="SsuA/THI5"/>
</dbReference>
<feature type="domain" description="Solute-binding protein family 3/N-terminal" evidence="4">
    <location>
        <begin position="23"/>
        <end position="247"/>
    </location>
</feature>
<name>A0A2A2GE51_9BACT</name>
<dbReference type="SUPFAM" id="SSF53850">
    <property type="entry name" value="Periplasmic binding protein-like II"/>
    <property type="match status" value="1"/>
</dbReference>
<comment type="caution">
    <text evidence="5">The sequence shown here is derived from an EMBL/GenBank/DDBJ whole genome shotgun (WGS) entry which is preliminary data.</text>
</comment>
<organism evidence="5 6">
    <name type="scientific">Fodinibius salipaludis</name>
    <dbReference type="NCBI Taxonomy" id="2032627"/>
    <lineage>
        <taxon>Bacteria</taxon>
        <taxon>Pseudomonadati</taxon>
        <taxon>Balneolota</taxon>
        <taxon>Balneolia</taxon>
        <taxon>Balneolales</taxon>
        <taxon>Balneolaceae</taxon>
        <taxon>Fodinibius</taxon>
    </lineage>
</organism>
<evidence type="ECO:0000256" key="1">
    <source>
        <dbReference type="ARBA" id="ARBA00004418"/>
    </source>
</evidence>
<dbReference type="Pfam" id="PF09084">
    <property type="entry name" value="NMT1"/>
    <property type="match status" value="1"/>
</dbReference>
<dbReference type="PANTHER" id="PTHR30024">
    <property type="entry name" value="ALIPHATIC SULFONATES-BINDING PROTEIN-RELATED"/>
    <property type="match status" value="1"/>
</dbReference>
<gene>
    <name evidence="5" type="ORF">CK503_01715</name>
</gene>
<accession>A0A2A2GE51</accession>
<comment type="subcellular location">
    <subcellularLocation>
        <location evidence="1">Periplasm</location>
    </subcellularLocation>
</comment>
<dbReference type="RefSeq" id="WP_095605045.1">
    <property type="nucleotide sequence ID" value="NZ_NSKE01000001.1"/>
</dbReference>
<dbReference type="EMBL" id="NSKE01000001">
    <property type="protein sequence ID" value="PAU95801.1"/>
    <property type="molecule type" value="Genomic_DNA"/>
</dbReference>
<reference evidence="5 6" key="1">
    <citation type="submission" date="2017-08" db="EMBL/GenBank/DDBJ databases">
        <title>Aliifodinibius alkalisoli sp. nov., isolated from saline alkaline soil.</title>
        <authorList>
            <person name="Liu D."/>
            <person name="Zhang G."/>
        </authorList>
    </citation>
    <scope>NUCLEOTIDE SEQUENCE [LARGE SCALE GENOMIC DNA]</scope>
    <source>
        <strain evidence="5 6">WN023</strain>
    </source>
</reference>
<dbReference type="Proteomes" id="UP000218831">
    <property type="component" value="Unassembled WGS sequence"/>
</dbReference>